<accession>A0A8S1RGH5</accession>
<dbReference type="OrthoDB" id="293033at2759"/>
<organism evidence="3 4">
    <name type="scientific">Paramecium sonneborni</name>
    <dbReference type="NCBI Taxonomy" id="65129"/>
    <lineage>
        <taxon>Eukaryota</taxon>
        <taxon>Sar</taxon>
        <taxon>Alveolata</taxon>
        <taxon>Ciliophora</taxon>
        <taxon>Intramacronucleata</taxon>
        <taxon>Oligohymenophorea</taxon>
        <taxon>Peniculida</taxon>
        <taxon>Parameciidae</taxon>
        <taxon>Paramecium</taxon>
    </lineage>
</organism>
<reference evidence="3" key="1">
    <citation type="submission" date="2021-01" db="EMBL/GenBank/DDBJ databases">
        <authorList>
            <consortium name="Genoscope - CEA"/>
            <person name="William W."/>
        </authorList>
    </citation>
    <scope>NUCLEOTIDE SEQUENCE</scope>
</reference>
<feature type="coiled-coil region" evidence="1">
    <location>
        <begin position="62"/>
        <end position="125"/>
    </location>
</feature>
<dbReference type="Proteomes" id="UP000692954">
    <property type="component" value="Unassembled WGS sequence"/>
</dbReference>
<feature type="signal peptide" evidence="2">
    <location>
        <begin position="1"/>
        <end position="16"/>
    </location>
</feature>
<gene>
    <name evidence="3" type="ORF">PSON_ATCC_30995.1.T1630042</name>
</gene>
<evidence type="ECO:0000256" key="2">
    <source>
        <dbReference type="SAM" id="SignalP"/>
    </source>
</evidence>
<dbReference type="EMBL" id="CAJJDN010000163">
    <property type="protein sequence ID" value="CAD8125905.1"/>
    <property type="molecule type" value="Genomic_DNA"/>
</dbReference>
<comment type="caution">
    <text evidence="3">The sequence shown here is derived from an EMBL/GenBank/DDBJ whole genome shotgun (WGS) entry which is preliminary data.</text>
</comment>
<sequence>MKRIGFGLLCIMLVTASSNNVMLQTADHGVFSEVFKTYSKQSEFGGRLYGELLMMVQKGETLQNLNDHVEELIKHLSDDQSEDEKYFNEKQQQMEAGMQGLVNEVEELSVQVEQAASRIQVLNKQQTIIDGLFGNDQTAYQKRVGDQNAILDVIGQLLVRVSQLIEGGGHSLIEKDNLLEEIKQLGRGKHIEVLAQITAHLQLEQVEHIQELLNRLRDAVLNSLAIDEEKEQENIRLYNKLSAEIRSSLAETTRQYQELDAHFEQKEQELNLKKLDVREVGETLQDRNDQRQFIFDRVQEAQQLLNDNLDRIARWSIEDQ</sequence>
<protein>
    <submittedName>
        <fullName evidence="3">Uncharacterized protein</fullName>
    </submittedName>
</protein>
<feature type="chain" id="PRO_5035748468" evidence="2">
    <location>
        <begin position="17"/>
        <end position="320"/>
    </location>
</feature>
<evidence type="ECO:0000256" key="1">
    <source>
        <dbReference type="SAM" id="Coils"/>
    </source>
</evidence>
<keyword evidence="1" id="KW-0175">Coiled coil</keyword>
<evidence type="ECO:0000313" key="4">
    <source>
        <dbReference type="Proteomes" id="UP000692954"/>
    </source>
</evidence>
<keyword evidence="4" id="KW-1185">Reference proteome</keyword>
<evidence type="ECO:0000313" key="3">
    <source>
        <dbReference type="EMBL" id="CAD8125905.1"/>
    </source>
</evidence>
<proteinExistence type="predicted"/>
<name>A0A8S1RGH5_9CILI</name>
<keyword evidence="2" id="KW-0732">Signal</keyword>
<dbReference type="AlphaFoldDB" id="A0A8S1RGH5"/>